<dbReference type="SUPFAM" id="SSF46785">
    <property type="entry name" value="Winged helix' DNA-binding domain"/>
    <property type="match status" value="1"/>
</dbReference>
<dbReference type="GO" id="GO:0003700">
    <property type="term" value="F:DNA-binding transcription factor activity"/>
    <property type="evidence" value="ECO:0007669"/>
    <property type="project" value="InterPro"/>
</dbReference>
<sequence>MLEDDLVYFSTVATAGSLARAAERLGVSQPALTKSMQRLERRLGVKLLLRSSRGIEVTDAGAAFLLRSRAISRELEVALQEARDVAGGQAGLLRIGATPAAANFALSTLLPRLIEERPAARVNFVSGFSDALLDAVANGDVELALLPLPERMDPSLEMLHLLEDDYYVVVNNQHPLAALQSVSLSDLAGCQWAGSSKHEFARVQLERALASEAIPLPNLVLEANNLPALLLAVSRMPLVSMVNSHAVSAESLPPNVVMLPIRSEQIRCPIGIVWRRGYMSSIALRAKALLQAAART</sequence>
<dbReference type="InterPro" id="IPR005119">
    <property type="entry name" value="LysR_subst-bd"/>
</dbReference>
<dbReference type="PRINTS" id="PR00039">
    <property type="entry name" value="HTHLYSR"/>
</dbReference>
<keyword evidence="4" id="KW-0804">Transcription</keyword>
<gene>
    <name evidence="6" type="ORF">SAMN05216287_2473</name>
</gene>
<dbReference type="InterPro" id="IPR050950">
    <property type="entry name" value="HTH-type_LysR_regulators"/>
</dbReference>
<dbReference type="Gene3D" id="1.10.10.10">
    <property type="entry name" value="Winged helix-like DNA-binding domain superfamily/Winged helix DNA-binding domain"/>
    <property type="match status" value="1"/>
</dbReference>
<comment type="similarity">
    <text evidence="1">Belongs to the LysR transcriptional regulatory family.</text>
</comment>
<dbReference type="CDD" id="cd05466">
    <property type="entry name" value="PBP2_LTTR_substrate"/>
    <property type="match status" value="1"/>
</dbReference>
<proteinExistence type="inferred from homology"/>
<name>A0A1H2ZVI5_9PSED</name>
<dbReference type="SUPFAM" id="SSF53850">
    <property type="entry name" value="Periplasmic binding protein-like II"/>
    <property type="match status" value="1"/>
</dbReference>
<dbReference type="PANTHER" id="PTHR30419:SF8">
    <property type="entry name" value="NITROGEN ASSIMILATION TRANSCRIPTIONAL ACTIVATOR-RELATED"/>
    <property type="match status" value="1"/>
</dbReference>
<dbReference type="STRING" id="1007099.SAMN05216287_2473"/>
<evidence type="ECO:0000256" key="2">
    <source>
        <dbReference type="ARBA" id="ARBA00023015"/>
    </source>
</evidence>
<dbReference type="Proteomes" id="UP000243778">
    <property type="component" value="Unassembled WGS sequence"/>
</dbReference>
<dbReference type="GO" id="GO:0005829">
    <property type="term" value="C:cytosol"/>
    <property type="evidence" value="ECO:0007669"/>
    <property type="project" value="TreeGrafter"/>
</dbReference>
<dbReference type="InterPro" id="IPR036390">
    <property type="entry name" value="WH_DNA-bd_sf"/>
</dbReference>
<dbReference type="InterPro" id="IPR000847">
    <property type="entry name" value="LysR_HTH_N"/>
</dbReference>
<evidence type="ECO:0000256" key="4">
    <source>
        <dbReference type="ARBA" id="ARBA00023163"/>
    </source>
</evidence>
<evidence type="ECO:0000259" key="5">
    <source>
        <dbReference type="PROSITE" id="PS50931"/>
    </source>
</evidence>
<dbReference type="Gene3D" id="3.40.190.10">
    <property type="entry name" value="Periplasmic binding protein-like II"/>
    <property type="match status" value="2"/>
</dbReference>
<keyword evidence="3" id="KW-0238">DNA-binding</keyword>
<dbReference type="PROSITE" id="PS50931">
    <property type="entry name" value="HTH_LYSR"/>
    <property type="match status" value="1"/>
</dbReference>
<evidence type="ECO:0000313" key="6">
    <source>
        <dbReference type="EMBL" id="SDX21600.1"/>
    </source>
</evidence>
<feature type="domain" description="HTH lysR-type" evidence="5">
    <location>
        <begin position="1"/>
        <end position="58"/>
    </location>
</feature>
<organism evidence="6 7">
    <name type="scientific">Pseudomonas kuykendallii</name>
    <dbReference type="NCBI Taxonomy" id="1007099"/>
    <lineage>
        <taxon>Bacteria</taxon>
        <taxon>Pseudomonadati</taxon>
        <taxon>Pseudomonadota</taxon>
        <taxon>Gammaproteobacteria</taxon>
        <taxon>Pseudomonadales</taxon>
        <taxon>Pseudomonadaceae</taxon>
        <taxon>Pseudomonas</taxon>
    </lineage>
</organism>
<accession>A0A1H2ZVI5</accession>
<protein>
    <submittedName>
        <fullName evidence="6">Transcriptional regulator, LysR family</fullName>
    </submittedName>
</protein>
<keyword evidence="7" id="KW-1185">Reference proteome</keyword>
<dbReference type="FunFam" id="1.10.10.10:FF:000001">
    <property type="entry name" value="LysR family transcriptional regulator"/>
    <property type="match status" value="1"/>
</dbReference>
<keyword evidence="2" id="KW-0805">Transcription regulation</keyword>
<dbReference type="Pfam" id="PF03466">
    <property type="entry name" value="LysR_substrate"/>
    <property type="match status" value="1"/>
</dbReference>
<dbReference type="AlphaFoldDB" id="A0A1H2ZVI5"/>
<reference evidence="7" key="1">
    <citation type="submission" date="2016-10" db="EMBL/GenBank/DDBJ databases">
        <authorList>
            <person name="Varghese N."/>
            <person name="Submissions S."/>
        </authorList>
    </citation>
    <scope>NUCLEOTIDE SEQUENCE [LARGE SCALE GENOMIC DNA]</scope>
    <source>
        <strain evidence="7">NRRL B-59562</strain>
    </source>
</reference>
<dbReference type="Pfam" id="PF00126">
    <property type="entry name" value="HTH_1"/>
    <property type="match status" value="1"/>
</dbReference>
<evidence type="ECO:0000256" key="1">
    <source>
        <dbReference type="ARBA" id="ARBA00009437"/>
    </source>
</evidence>
<evidence type="ECO:0000313" key="7">
    <source>
        <dbReference type="Proteomes" id="UP000243778"/>
    </source>
</evidence>
<dbReference type="EMBL" id="FNNU01000003">
    <property type="protein sequence ID" value="SDX21600.1"/>
    <property type="molecule type" value="Genomic_DNA"/>
</dbReference>
<dbReference type="InterPro" id="IPR036388">
    <property type="entry name" value="WH-like_DNA-bd_sf"/>
</dbReference>
<evidence type="ECO:0000256" key="3">
    <source>
        <dbReference type="ARBA" id="ARBA00023125"/>
    </source>
</evidence>
<dbReference type="GO" id="GO:0003677">
    <property type="term" value="F:DNA binding"/>
    <property type="evidence" value="ECO:0007669"/>
    <property type="project" value="UniProtKB-KW"/>
</dbReference>
<dbReference type="RefSeq" id="WP_175534351.1">
    <property type="nucleotide sequence ID" value="NZ_FNNU01000003.1"/>
</dbReference>
<dbReference type="PANTHER" id="PTHR30419">
    <property type="entry name" value="HTH-TYPE TRANSCRIPTIONAL REGULATOR YBHD"/>
    <property type="match status" value="1"/>
</dbReference>